<organism evidence="7 8">
    <name type="scientific">Claviceps africana</name>
    <dbReference type="NCBI Taxonomy" id="83212"/>
    <lineage>
        <taxon>Eukaryota</taxon>
        <taxon>Fungi</taxon>
        <taxon>Dikarya</taxon>
        <taxon>Ascomycota</taxon>
        <taxon>Pezizomycotina</taxon>
        <taxon>Sordariomycetes</taxon>
        <taxon>Hypocreomycetidae</taxon>
        <taxon>Hypocreales</taxon>
        <taxon>Clavicipitaceae</taxon>
        <taxon>Claviceps</taxon>
    </lineage>
</organism>
<dbReference type="Pfam" id="PF00450">
    <property type="entry name" value="Peptidase_S10"/>
    <property type="match status" value="1"/>
</dbReference>
<gene>
    <name evidence="7" type="ORF">E4U42_005618</name>
</gene>
<reference evidence="7" key="1">
    <citation type="journal article" date="2020" name="bioRxiv">
        <title>Whole genome comparisons of ergot fungi reveals the divergence and evolution of species within the genus Claviceps are the result of varying mechanisms driving genome evolution and host range expansion.</title>
        <authorList>
            <person name="Wyka S.A."/>
            <person name="Mondo S.J."/>
            <person name="Liu M."/>
            <person name="Dettman J."/>
            <person name="Nalam V."/>
            <person name="Broders K.D."/>
        </authorList>
    </citation>
    <scope>NUCLEOTIDE SEQUENCE</scope>
    <source>
        <strain evidence="7">CCC 489</strain>
    </source>
</reference>
<evidence type="ECO:0000256" key="6">
    <source>
        <dbReference type="RuleBase" id="RU361156"/>
    </source>
</evidence>
<dbReference type="GO" id="GO:0004185">
    <property type="term" value="F:serine-type carboxypeptidase activity"/>
    <property type="evidence" value="ECO:0007669"/>
    <property type="project" value="UniProtKB-UniRule"/>
</dbReference>
<dbReference type="InterPro" id="IPR018202">
    <property type="entry name" value="Ser_caboxypep_ser_AS"/>
</dbReference>
<keyword evidence="3 6" id="KW-0645">Protease</keyword>
<dbReference type="PROSITE" id="PS00131">
    <property type="entry name" value="CARBOXYPEPT_SER_SER"/>
    <property type="match status" value="1"/>
</dbReference>
<dbReference type="PROSITE" id="PS51257">
    <property type="entry name" value="PROKAR_LIPOPROTEIN"/>
    <property type="match status" value="1"/>
</dbReference>
<dbReference type="InterPro" id="IPR001563">
    <property type="entry name" value="Peptidase_S10"/>
</dbReference>
<proteinExistence type="inferred from homology"/>
<dbReference type="Proteomes" id="UP000811619">
    <property type="component" value="Unassembled WGS sequence"/>
</dbReference>
<evidence type="ECO:0000256" key="3">
    <source>
        <dbReference type="ARBA" id="ARBA00022670"/>
    </source>
</evidence>
<evidence type="ECO:0000256" key="5">
    <source>
        <dbReference type="ARBA" id="ARBA00023180"/>
    </source>
</evidence>
<dbReference type="PRINTS" id="PR00724">
    <property type="entry name" value="CRBOXYPTASEC"/>
</dbReference>
<keyword evidence="8" id="KW-1185">Reference proteome</keyword>
<dbReference type="AlphaFoldDB" id="A0A8K0J6B7"/>
<protein>
    <recommendedName>
        <fullName evidence="6">Carboxypeptidase</fullName>
        <ecNumber evidence="6">3.4.16.-</ecNumber>
    </recommendedName>
</protein>
<dbReference type="EC" id="3.4.16.-" evidence="6"/>
<keyword evidence="6" id="KW-0732">Signal</keyword>
<comment type="similarity">
    <text evidence="1 6">Belongs to the peptidase S10 family.</text>
</comment>
<keyword evidence="2 6" id="KW-0121">Carboxypeptidase</keyword>
<dbReference type="EMBL" id="SRPY01000535">
    <property type="protein sequence ID" value="KAG5922044.1"/>
    <property type="molecule type" value="Genomic_DNA"/>
</dbReference>
<name>A0A8K0J6B7_9HYPO</name>
<feature type="signal peptide" evidence="6">
    <location>
        <begin position="1"/>
        <end position="18"/>
    </location>
</feature>
<dbReference type="SUPFAM" id="SSF53474">
    <property type="entry name" value="alpha/beta-Hydrolases"/>
    <property type="match status" value="1"/>
</dbReference>
<dbReference type="OrthoDB" id="443318at2759"/>
<dbReference type="GO" id="GO:0000324">
    <property type="term" value="C:fungal-type vacuole"/>
    <property type="evidence" value="ECO:0007669"/>
    <property type="project" value="TreeGrafter"/>
</dbReference>
<dbReference type="PANTHER" id="PTHR11802:SF404">
    <property type="entry name" value="CARBOXYPEPTIDASE"/>
    <property type="match status" value="1"/>
</dbReference>
<sequence length="669" mass="71898">MLGRHVALLVALSASCLAQFPSADVRARNVTILRSPADSSITISYKEPRGACKTAFSHQKQYTGWVNIPGAYSTNLFFWFVEARQRTDELTVWLNGGPGSSSMLGFFAGNGPCEVVEKGIDKYDTVAREWGWDRASNMLFIDQPNQVGFSYDEPTNGSIILTSDNVNQPPSQGSGSLPPWAYANGTFSTMNATSTANTTDTAALAVWHLIQGFLTTFPQYHNASNTSVSVHLFSESYGGRYGPVFAEKWEQQNQKRLTGEVRANSTVQVRLGSLGIVNGCVDQEIQVPYYPIFANNNTYGYKALADEAASFYSAKFNAADGCKAKLQQCIAMALALDPKGDGTNAPVNSVCAAANDACYAIQEPYYSSGRSAYDLAAPYHDPNPALRFLSYLNQEHILRAIGSPVNYTMASSVVSKVFHDTGDQSRGGNIKRLADLLNKGVRIGLVYGDRDYICNWYGGEAASLGIANQSNANYAANFSAAGYAPIIVNDSYIGGMVRQYGNLSFSRIYQAGHSVAWYQPETAFQVFARIMMGTSLSTGGAIDLSSYNTTGPPTASRSDKLPAMPAATCWVYSFPSTCDNGAQGLVSAGAGVVINGVLYGQSADWPLATMKPLSSTSGQATSTMETLTGVFTATKTPTSTASCQQHIRSMRWGFALSIAGVHLLARAIQ</sequence>
<comment type="caution">
    <text evidence="7">The sequence shown here is derived from an EMBL/GenBank/DDBJ whole genome shotgun (WGS) entry which is preliminary data.</text>
</comment>
<evidence type="ECO:0000256" key="2">
    <source>
        <dbReference type="ARBA" id="ARBA00022645"/>
    </source>
</evidence>
<evidence type="ECO:0000256" key="1">
    <source>
        <dbReference type="ARBA" id="ARBA00009431"/>
    </source>
</evidence>
<feature type="chain" id="PRO_5035489572" description="Carboxypeptidase" evidence="6">
    <location>
        <begin position="19"/>
        <end position="669"/>
    </location>
</feature>
<evidence type="ECO:0000256" key="4">
    <source>
        <dbReference type="ARBA" id="ARBA00022801"/>
    </source>
</evidence>
<dbReference type="PANTHER" id="PTHR11802">
    <property type="entry name" value="SERINE PROTEASE FAMILY S10 SERINE CARBOXYPEPTIDASE"/>
    <property type="match status" value="1"/>
</dbReference>
<keyword evidence="4 6" id="KW-0378">Hydrolase</keyword>
<keyword evidence="5" id="KW-0325">Glycoprotein</keyword>
<dbReference type="Gene3D" id="3.40.50.1820">
    <property type="entry name" value="alpha/beta hydrolase"/>
    <property type="match status" value="1"/>
</dbReference>
<dbReference type="InterPro" id="IPR029058">
    <property type="entry name" value="AB_hydrolase_fold"/>
</dbReference>
<accession>A0A8K0J6B7</accession>
<evidence type="ECO:0000313" key="7">
    <source>
        <dbReference type="EMBL" id="KAG5922044.1"/>
    </source>
</evidence>
<evidence type="ECO:0000313" key="8">
    <source>
        <dbReference type="Proteomes" id="UP000811619"/>
    </source>
</evidence>
<dbReference type="GO" id="GO:0006508">
    <property type="term" value="P:proteolysis"/>
    <property type="evidence" value="ECO:0007669"/>
    <property type="project" value="UniProtKB-KW"/>
</dbReference>